<evidence type="ECO:0000313" key="3">
    <source>
        <dbReference type="Proteomes" id="UP000236584"/>
    </source>
</evidence>
<feature type="compositionally biased region" description="Polar residues" evidence="1">
    <location>
        <begin position="106"/>
        <end position="119"/>
    </location>
</feature>
<evidence type="ECO:0000313" key="2">
    <source>
        <dbReference type="EMBL" id="AUV84349.1"/>
    </source>
</evidence>
<protein>
    <submittedName>
        <fullName evidence="2">Uncharacterized protein</fullName>
    </submittedName>
</protein>
<feature type="region of interest" description="Disordered" evidence="1">
    <location>
        <begin position="92"/>
        <end position="119"/>
    </location>
</feature>
<feature type="compositionally biased region" description="Basic and acidic residues" evidence="1">
    <location>
        <begin position="94"/>
        <end position="105"/>
    </location>
</feature>
<keyword evidence="2" id="KW-0614">Plasmid</keyword>
<dbReference type="KEGG" id="srub:C2R22_22640"/>
<evidence type="ECO:0000256" key="1">
    <source>
        <dbReference type="SAM" id="MobiDB-lite"/>
    </source>
</evidence>
<dbReference type="GeneID" id="35594954"/>
<organism evidence="2 3">
    <name type="scientific">Salinigranum rubrum</name>
    <dbReference type="NCBI Taxonomy" id="755307"/>
    <lineage>
        <taxon>Archaea</taxon>
        <taxon>Methanobacteriati</taxon>
        <taxon>Methanobacteriota</taxon>
        <taxon>Stenosarchaea group</taxon>
        <taxon>Halobacteria</taxon>
        <taxon>Halobacteriales</taxon>
        <taxon>Haloferacaceae</taxon>
        <taxon>Salinigranum</taxon>
    </lineage>
</organism>
<dbReference type="EMBL" id="CP026311">
    <property type="protein sequence ID" value="AUV84349.1"/>
    <property type="molecule type" value="Genomic_DNA"/>
</dbReference>
<gene>
    <name evidence="2" type="ORF">C2R22_22640</name>
</gene>
<proteinExistence type="predicted"/>
<dbReference type="AlphaFoldDB" id="A0A2I8VT51"/>
<dbReference type="OrthoDB" id="341052at2157"/>
<reference evidence="2 3" key="1">
    <citation type="submission" date="2018-01" db="EMBL/GenBank/DDBJ databases">
        <title>Complete genome sequence of Salinigranum rubrum GX10T, an extremely halophilic archaeon isolated from a marine solar saltern.</title>
        <authorList>
            <person name="Han S."/>
        </authorList>
    </citation>
    <scope>NUCLEOTIDE SEQUENCE [LARGE SCALE GENOMIC DNA]</scope>
    <source>
        <strain evidence="2 3">GX10</strain>
        <plasmid evidence="3">Plasmid unnamed2</plasmid>
    </source>
</reference>
<accession>A0A2I8VT51</accession>
<sequence length="119" mass="13406">MNIPSTYPTLSLESEVSLDSFDMITIMDGPGVKGLERYFLGYFNEDLRDADGTFLARPVGHHELPHPMTLPEIEEWALKYLSVPEEALSECEERELRANRSERADQSGQENTEDSTGAI</sequence>
<name>A0A2I8VT51_9EURY</name>
<geneLocation type="plasmid" evidence="2">
    <name>unnamed2</name>
</geneLocation>
<dbReference type="RefSeq" id="WP_103428034.1">
    <property type="nucleotide sequence ID" value="NZ_CP026311.1"/>
</dbReference>
<keyword evidence="3" id="KW-1185">Reference proteome</keyword>
<dbReference type="Proteomes" id="UP000236584">
    <property type="component" value="Plasmid unnamed2"/>
</dbReference>